<proteinExistence type="predicted"/>
<dbReference type="OrthoDB" id="208468at2"/>
<comment type="caution">
    <text evidence="2">The sequence shown here is derived from an EMBL/GenBank/DDBJ whole genome shotgun (WGS) entry which is preliminary data.</text>
</comment>
<name>A0A1V3NIF6_9GAMM</name>
<organism evidence="2 3">
    <name type="scientific">Thioalkalivibrio denitrificans</name>
    <dbReference type="NCBI Taxonomy" id="108003"/>
    <lineage>
        <taxon>Bacteria</taxon>
        <taxon>Pseudomonadati</taxon>
        <taxon>Pseudomonadota</taxon>
        <taxon>Gammaproteobacteria</taxon>
        <taxon>Chromatiales</taxon>
        <taxon>Ectothiorhodospiraceae</taxon>
        <taxon>Thioalkalivibrio</taxon>
    </lineage>
</organism>
<dbReference type="EMBL" id="MVBK01000043">
    <property type="protein sequence ID" value="OOG24897.1"/>
    <property type="molecule type" value="Genomic_DNA"/>
</dbReference>
<dbReference type="InterPro" id="IPR016181">
    <property type="entry name" value="Acyl_CoA_acyltransferase"/>
</dbReference>
<dbReference type="GO" id="GO:0016740">
    <property type="term" value="F:transferase activity"/>
    <property type="evidence" value="ECO:0007669"/>
    <property type="project" value="UniProtKB-KW"/>
</dbReference>
<dbReference type="InterPro" id="IPR038740">
    <property type="entry name" value="BioF2-like_GNAT_dom"/>
</dbReference>
<feature type="domain" description="BioF2-like acetyltransferase" evidence="1">
    <location>
        <begin position="104"/>
        <end position="249"/>
    </location>
</feature>
<evidence type="ECO:0000313" key="3">
    <source>
        <dbReference type="Proteomes" id="UP000189462"/>
    </source>
</evidence>
<evidence type="ECO:0000313" key="2">
    <source>
        <dbReference type="EMBL" id="OOG24897.1"/>
    </source>
</evidence>
<keyword evidence="3" id="KW-1185">Reference proteome</keyword>
<dbReference type="SUPFAM" id="SSF55729">
    <property type="entry name" value="Acyl-CoA N-acyltransferases (Nat)"/>
    <property type="match status" value="1"/>
</dbReference>
<dbReference type="STRING" id="108003.B1C78_07755"/>
<evidence type="ECO:0000259" key="1">
    <source>
        <dbReference type="Pfam" id="PF13480"/>
    </source>
</evidence>
<gene>
    <name evidence="2" type="ORF">B1C78_07755</name>
</gene>
<accession>A0A1V3NIF6</accession>
<dbReference type="AlphaFoldDB" id="A0A1V3NIF6"/>
<dbReference type="Gene3D" id="3.40.630.30">
    <property type="match status" value="1"/>
</dbReference>
<dbReference type="Proteomes" id="UP000189462">
    <property type="component" value="Unassembled WGS sequence"/>
</dbReference>
<dbReference type="Pfam" id="PF13480">
    <property type="entry name" value="Acetyltransf_6"/>
    <property type="match status" value="1"/>
</dbReference>
<reference evidence="2 3" key="1">
    <citation type="submission" date="2017-02" db="EMBL/GenBank/DDBJ databases">
        <title>Genomic diversity within the haloalkaliphilic genus Thioalkalivibrio.</title>
        <authorList>
            <person name="Ahn A.-C."/>
            <person name="Meier-Kolthoff J."/>
            <person name="Overmars L."/>
            <person name="Richter M."/>
            <person name="Woyke T."/>
            <person name="Sorokin D.Y."/>
            <person name="Muyzer G."/>
        </authorList>
    </citation>
    <scope>NUCLEOTIDE SEQUENCE [LARGE SCALE GENOMIC DNA]</scope>
    <source>
        <strain evidence="2 3">ALJD</strain>
    </source>
</reference>
<keyword evidence="2" id="KW-0808">Transferase</keyword>
<sequence length="308" mass="35893">MSVPVMEQTVWLPIRFGYKTLAEPKRRMQVLKLHFTEIRPEHVSALIDEHPEEDCLIRALPIDAPLPRISRFQGRLRFVQRQYQRHYIDLTTTWDDYQARFSPKTLQGMRRKLRKFERESGGTIDWRTYRTPEEMETFYRLAREVSSRTYQERLLDAGLPTEETFRQRMIERAAEGRVHGYLLFLHDAPIAYLYCPVDDGILEYAYLGYLQEHATLSPGTVLQWLVVEALYGEGGYRMFDFSAGEGAHKAMFGKDSLCCADVFLLQPTGANRLLVYAQAFVSTTSSFASRVLNRLQLKAHVKRLIRQT</sequence>
<protein>
    <submittedName>
        <fullName evidence="2">GNAT family N-acetyltransferase</fullName>
    </submittedName>
</protein>